<dbReference type="PANTHER" id="PTHR10067">
    <property type="entry name" value="PHOSPHATIDYLSERINE DECARBOXYLASE"/>
    <property type="match status" value="1"/>
</dbReference>
<dbReference type="InterPro" id="IPR033179">
    <property type="entry name" value="PSD_type2_pro"/>
</dbReference>
<dbReference type="SUPFAM" id="SSF49562">
    <property type="entry name" value="C2 domain (Calcium/lipid-binding domain, CaLB)"/>
    <property type="match status" value="2"/>
</dbReference>
<keyword evidence="5 12" id="KW-0443">Lipid metabolism</keyword>
<evidence type="ECO:0000256" key="3">
    <source>
        <dbReference type="ARBA" id="ARBA00022793"/>
    </source>
</evidence>
<evidence type="ECO:0000256" key="4">
    <source>
        <dbReference type="ARBA" id="ARBA00022837"/>
    </source>
</evidence>
<feature type="compositionally biased region" description="Acidic residues" evidence="13">
    <location>
        <begin position="247"/>
        <end position="267"/>
    </location>
</feature>
<evidence type="ECO:0000256" key="6">
    <source>
        <dbReference type="ARBA" id="ARBA00023136"/>
    </source>
</evidence>
<feature type="active site" description="Charge relay system; for autoendoproteolytic cleavage activity" evidence="12">
    <location>
        <position position="1104"/>
    </location>
</feature>
<dbReference type="InterPro" id="IPR003817">
    <property type="entry name" value="PS_Dcarbxylase"/>
</dbReference>
<dbReference type="Pfam" id="PF00168">
    <property type="entry name" value="C2"/>
    <property type="match status" value="2"/>
</dbReference>
<feature type="modified residue" description="Pyruvic acid (Ser); by autocatalysis" evidence="12">
    <location>
        <position position="1104"/>
    </location>
</feature>
<accession>A0AAD5VBX6</accession>
<evidence type="ECO:0000259" key="14">
    <source>
        <dbReference type="PROSITE" id="PS50004"/>
    </source>
</evidence>
<evidence type="ECO:0000256" key="5">
    <source>
        <dbReference type="ARBA" id="ARBA00023098"/>
    </source>
</evidence>
<comment type="PTM">
    <text evidence="12">Is synthesized initially as an inactive proenzyme. Formation of the active enzyme involves a self-maturation process in which the active site pyruvoyl group is generated from an internal serine residue via an autocatalytic post-translational modification. Two non-identical subunits are generated from the proenzyme in this reaction, and the pyruvate is formed at the N-terminus of the alpha chain, which is derived from the carboxyl end of the proenzyme. The autoendoproteolytic cleavage occurs by a canonical serine protease mechanism, in which the side chain hydroxyl group of the serine supplies its oxygen atom to form the C-terminus of the beta chain, while the remainder of the serine residue undergoes an oxidative deamination to produce ammonia and the pyruvoyl prosthetic group on the alpha chain. During this reaction, the Ser that is part of the protease active site of the proenzyme becomes the pyruvoyl prosthetic group, which constitutes an essential element of the active site of the mature decarboxylase.</text>
</comment>
<dbReference type="InterPro" id="IPR033177">
    <property type="entry name" value="PSD-B"/>
</dbReference>
<comment type="catalytic activity">
    <reaction evidence="12">
        <text>a 1,2-diacyl-sn-glycero-3-phospho-L-serine + H(+) = a 1,2-diacyl-sn-glycero-3-phosphoethanolamine + CO2</text>
        <dbReference type="Rhea" id="RHEA:20828"/>
        <dbReference type="ChEBI" id="CHEBI:15378"/>
        <dbReference type="ChEBI" id="CHEBI:16526"/>
        <dbReference type="ChEBI" id="CHEBI:57262"/>
        <dbReference type="ChEBI" id="CHEBI:64612"/>
        <dbReference type="EC" id="4.1.1.65"/>
    </reaction>
</comment>
<dbReference type="Gene3D" id="2.60.40.150">
    <property type="entry name" value="C2 domain"/>
    <property type="match status" value="2"/>
</dbReference>
<dbReference type="InterPro" id="IPR018247">
    <property type="entry name" value="EF_Hand_1_Ca_BS"/>
</dbReference>
<feature type="domain" description="EF-hand" evidence="15">
    <location>
        <begin position="572"/>
        <end position="607"/>
    </location>
</feature>
<dbReference type="InterPro" id="IPR035892">
    <property type="entry name" value="C2_domain_sf"/>
</dbReference>
<comment type="pathway">
    <text evidence="12">Phospholipid metabolism; phosphatidylethanolamine biosynthesis; phosphatidylethanolamine from CDP-diacylglycerol: step 2/2.</text>
</comment>
<dbReference type="GO" id="GO:0005509">
    <property type="term" value="F:calcium ion binding"/>
    <property type="evidence" value="ECO:0007669"/>
    <property type="project" value="InterPro"/>
</dbReference>
<feature type="site" description="Cleavage (non-hydrolytic); by autocatalysis" evidence="12">
    <location>
        <begin position="1103"/>
        <end position="1104"/>
    </location>
</feature>
<feature type="active site" description="Charge relay system; for autoendoproteolytic cleavage activity" evidence="12">
    <location>
        <position position="1017"/>
    </location>
</feature>
<keyword evidence="12" id="KW-0967">Endosome</keyword>
<feature type="active site" description="Charge relay system; for autoendoproteolytic cleavage activity" evidence="12">
    <location>
        <position position="959"/>
    </location>
</feature>
<dbReference type="Pfam" id="PF02666">
    <property type="entry name" value="PS_Dcarbxylase"/>
    <property type="match status" value="1"/>
</dbReference>
<keyword evidence="4" id="KW-0106">Calcium</keyword>
<dbReference type="InterPro" id="IPR000008">
    <property type="entry name" value="C2_dom"/>
</dbReference>
<comment type="pathway">
    <text evidence="1">Lipid metabolism.</text>
</comment>
<dbReference type="CDD" id="cd00030">
    <property type="entry name" value="C2"/>
    <property type="match status" value="1"/>
</dbReference>
<evidence type="ECO:0000256" key="7">
    <source>
        <dbReference type="ARBA" id="ARBA00023145"/>
    </source>
</evidence>
<evidence type="ECO:0000259" key="15">
    <source>
        <dbReference type="PROSITE" id="PS50222"/>
    </source>
</evidence>
<feature type="active site" description="Schiff-base intermediate with substrate; via pyruvic acid; for decarboxylase activity" evidence="12">
    <location>
        <position position="1104"/>
    </location>
</feature>
<comment type="subunit">
    <text evidence="12">Heterodimer of a large membrane-associated beta subunit and a small pyruvoyl-containing alpha subunit.</text>
</comment>
<feature type="region of interest" description="Disordered" evidence="13">
    <location>
        <begin position="684"/>
        <end position="719"/>
    </location>
</feature>
<comment type="caution">
    <text evidence="16">The sequence shown here is derived from an EMBL/GenBank/DDBJ whole genome shotgun (WGS) entry which is preliminary data.</text>
</comment>
<keyword evidence="12" id="KW-0333">Golgi apparatus</keyword>
<feature type="compositionally biased region" description="Low complexity" evidence="13">
    <location>
        <begin position="344"/>
        <end position="367"/>
    </location>
</feature>
<name>A0AAD5VBX6_9APHY</name>
<feature type="compositionally biased region" description="Low complexity" evidence="13">
    <location>
        <begin position="740"/>
        <end position="760"/>
    </location>
</feature>
<dbReference type="InterPro" id="IPR011992">
    <property type="entry name" value="EF-hand-dom_pair"/>
</dbReference>
<comment type="function">
    <text evidence="12">Catalyzes the formation of phosphatidylethanolamine (PtdEtn) from phosphatidylserine (PtdSer). Plays a central role in phospholipid metabolism and in the interorganelle trafficking of phosphatidylserine.</text>
</comment>
<evidence type="ECO:0000256" key="12">
    <source>
        <dbReference type="HAMAP-Rule" id="MF_03209"/>
    </source>
</evidence>
<keyword evidence="7 12" id="KW-0865">Zymogen</keyword>
<evidence type="ECO:0000313" key="17">
    <source>
        <dbReference type="Proteomes" id="UP001212997"/>
    </source>
</evidence>
<feature type="region of interest" description="Disordered" evidence="13">
    <location>
        <begin position="226"/>
        <end position="401"/>
    </location>
</feature>
<feature type="region of interest" description="Disordered" evidence="13">
    <location>
        <begin position="736"/>
        <end position="762"/>
    </location>
</feature>
<evidence type="ECO:0000256" key="1">
    <source>
        <dbReference type="ARBA" id="ARBA00005189"/>
    </source>
</evidence>
<dbReference type="CDD" id="cd04039">
    <property type="entry name" value="C2_PSD"/>
    <property type="match status" value="1"/>
</dbReference>
<feature type="chain" id="PRO_5041752224" description="Phosphatidylserine decarboxylase 2 beta chain" evidence="12">
    <location>
        <begin position="1"/>
        <end position="1103"/>
    </location>
</feature>
<feature type="domain" description="C2" evidence="14">
    <location>
        <begin position="30"/>
        <end position="169"/>
    </location>
</feature>
<comment type="similarity">
    <text evidence="12">Belongs to the phosphatidylserine decarboxylase family. PSD-B subfamily. Eukaryotic type II sub-subfamily.</text>
</comment>
<dbReference type="GO" id="GO:0005795">
    <property type="term" value="C:Golgi stack"/>
    <property type="evidence" value="ECO:0007669"/>
    <property type="project" value="UniProtKB-UniRule"/>
</dbReference>
<evidence type="ECO:0000256" key="9">
    <source>
        <dbReference type="ARBA" id="ARBA00023239"/>
    </source>
</evidence>
<dbReference type="GO" id="GO:0016540">
    <property type="term" value="P:protein autoprocessing"/>
    <property type="evidence" value="ECO:0007669"/>
    <property type="project" value="UniProtKB-UniRule"/>
</dbReference>
<dbReference type="GO" id="GO:0010008">
    <property type="term" value="C:endosome membrane"/>
    <property type="evidence" value="ECO:0007669"/>
    <property type="project" value="UniProtKB-SubCell"/>
</dbReference>
<dbReference type="PROSITE" id="PS50004">
    <property type="entry name" value="C2"/>
    <property type="match status" value="2"/>
</dbReference>
<evidence type="ECO:0000256" key="2">
    <source>
        <dbReference type="ARBA" id="ARBA00022516"/>
    </source>
</evidence>
<dbReference type="PANTHER" id="PTHR10067:SF17">
    <property type="entry name" value="PHOSPHATIDYLSERINE DECARBOXYLASE PROENZYME 2"/>
    <property type="match status" value="1"/>
</dbReference>
<comment type="domain">
    <text evidence="12">The C2 domains have an essential, but non-catalytic function. They may facilitate interactions with other proteins and are required for lipid transport function.</text>
</comment>
<keyword evidence="3 12" id="KW-0210">Decarboxylase</keyword>
<keyword evidence="6 12" id="KW-0472">Membrane</keyword>
<dbReference type="EMBL" id="JANAWD010000011">
    <property type="protein sequence ID" value="KAJ3491501.1"/>
    <property type="molecule type" value="Genomic_DNA"/>
</dbReference>
<dbReference type="GO" id="GO:0004609">
    <property type="term" value="F:phosphatidylserine decarboxylase activity"/>
    <property type="evidence" value="ECO:0007669"/>
    <property type="project" value="UniProtKB-UniRule"/>
</dbReference>
<reference evidence="16" key="1">
    <citation type="submission" date="2022-07" db="EMBL/GenBank/DDBJ databases">
        <title>Genome Sequence of Physisporinus lineatus.</title>
        <authorList>
            <person name="Buettner E."/>
        </authorList>
    </citation>
    <scope>NUCLEOTIDE SEQUENCE</scope>
    <source>
        <strain evidence="16">VT162</strain>
    </source>
</reference>
<feature type="domain" description="C2" evidence="14">
    <location>
        <begin position="401"/>
        <end position="522"/>
    </location>
</feature>
<comment type="cofactor">
    <cofactor evidence="12">
        <name>pyruvate</name>
        <dbReference type="ChEBI" id="CHEBI:15361"/>
    </cofactor>
    <text evidence="12">Binds 1 pyruvoyl group covalently per subunit.</text>
</comment>
<dbReference type="InterPro" id="IPR002048">
    <property type="entry name" value="EF_hand_dom"/>
</dbReference>
<dbReference type="PROSITE" id="PS50222">
    <property type="entry name" value="EF_HAND_2"/>
    <property type="match status" value="1"/>
</dbReference>
<dbReference type="Gene3D" id="1.10.238.10">
    <property type="entry name" value="EF-hand"/>
    <property type="match status" value="1"/>
</dbReference>
<dbReference type="Proteomes" id="UP001212997">
    <property type="component" value="Unassembled WGS sequence"/>
</dbReference>
<dbReference type="SMART" id="SM00239">
    <property type="entry name" value="C2"/>
    <property type="match status" value="2"/>
</dbReference>
<feature type="compositionally biased region" description="Polar residues" evidence="13">
    <location>
        <begin position="368"/>
        <end position="383"/>
    </location>
</feature>
<keyword evidence="2 12" id="KW-0444">Lipid biosynthesis</keyword>
<comment type="subcellular location">
    <subcellularLocation>
        <location evidence="12">Golgi apparatus membrane</location>
        <topology evidence="12">Peripheral membrane protein</topology>
        <orientation evidence="12">Cytoplasmic side</orientation>
    </subcellularLocation>
    <subcellularLocation>
        <location evidence="12">Endosome membrane</location>
        <topology evidence="12">Peripheral membrane protein</topology>
        <orientation evidence="12">Cytoplasmic side</orientation>
    </subcellularLocation>
</comment>
<feature type="compositionally biased region" description="Low complexity" evidence="13">
    <location>
        <begin position="298"/>
        <end position="315"/>
    </location>
</feature>
<keyword evidence="8 12" id="KW-0594">Phospholipid biosynthesis</keyword>
<evidence type="ECO:0000256" key="11">
    <source>
        <dbReference type="ARBA" id="ARBA00023317"/>
    </source>
</evidence>
<keyword evidence="11 12" id="KW-0670">Pyruvate</keyword>
<protein>
    <recommendedName>
        <fullName evidence="12">Phosphatidylserine decarboxylase proenzyme 2</fullName>
        <ecNumber evidence="12">4.1.1.65</ecNumber>
    </recommendedName>
    <component>
        <recommendedName>
            <fullName evidence="12">Phosphatidylserine decarboxylase 2 beta chain</fullName>
        </recommendedName>
    </component>
    <component>
        <recommendedName>
            <fullName evidence="12">Phosphatidylserine decarboxylase 2 alpha chain</fullName>
        </recommendedName>
    </component>
</protein>
<dbReference type="GO" id="GO:0000139">
    <property type="term" value="C:Golgi membrane"/>
    <property type="evidence" value="ECO:0007669"/>
    <property type="project" value="UniProtKB-SubCell"/>
</dbReference>
<dbReference type="SUPFAM" id="SSF47473">
    <property type="entry name" value="EF-hand"/>
    <property type="match status" value="1"/>
</dbReference>
<keyword evidence="17" id="KW-1185">Reference proteome</keyword>
<evidence type="ECO:0000256" key="13">
    <source>
        <dbReference type="SAM" id="MobiDB-lite"/>
    </source>
</evidence>
<sequence length="1150" mass="126884">MVRAPQKALKFTRALKTAAKFPVRVPGVKGNGRNRFAPLTNESPVVILRVQVLSCKDLLSKDRNGYSDPYVVISLHNLLITLTHPSISFVVVNVLGTRHQTSVVKRTLNPVYNPKDATFDFPIYLSLADKLGVLELIIWDKDMLSKDYLGEVSIPLEDWFRDGNAYGFSDPDNKPITANILSTRENTAASGTIQVKLGFEHSPSVTTLMDFSEVYAELVKMSRPSLVSAPPTEGIGTIRSYQSGPQFEDDGLSSDEGESNSDDEGEDGAAGPPISDLYIPSTPRQPTSDIHHPQPHRAATSPATPTQAALAKTPVAPKPPSPSLPSFSIPGIPKILSRRSPVRSASLDASGSSSASSSIPATPAASSGRATPPSTQPSGTATPTPRPSGTGKSKFRKSWGPKNTRGYNFSASSHDIVGIVMLEVQGASDLPKLKNMTRTGWDMDPFVVISFGKKVFRTRVIRHSLNPTWDEKMLFHVRRYETTFSLQLAVLDWDKLSSNDHIADASFEVAQLIANAPQKDPITGLYPAEEDGTQAGMKDFVLPLKTEKETLWESKHNPVLRIKAKYQPYDALRQHFWRQYLKQYDTDDNGTISHLEITSMLDSLGSTLSKDTVDSFYTRFGKRPQEDSLTVNEAIQCLETELCRPASEKKRINFDDPAVDTSAPVTPSMLGGSENQISLNLEKLDFSGPTGNVPIPENPPLRKTSHPIPHSTEPTDHPLIDAALPAVPSHRHLPRFERQASASSSDAEDSSGSGSSSPSDDSFERVINVKSCPLCHRTRMNSKAEVDIVTHLAVCASQDWARVDRIVVGNFVTASQAQRKWYTKVISKVSAGNYKLGANSANIIVQNRLTGQLEEEKMQVYVRLGIRLLYKGWKSRMEGGRARRLLKSLSIKQGIKYDDPESARDIPAFIEFHNLNVDEILDPLDSFKSFNEFFYRKLKPDARPVESPDDPYRLVSGADCRLMAFETVQQATTLWIKGREFTVSRLLGEVYRSEAERYIGGALCIFRLAPQDYHRFHSPVDGVIGPMTYIAGEYYTVNPQAIRTALDVYGENARKVVPIDSPQFGRVMAVCVGAMMVGSIQTTVKEGEFVRRGQEFGYFAFGGSTIVMLFEKGVVQWDEDLLINGKACLETLVRVGMGLGRSRRGPDATR</sequence>
<proteinExistence type="inferred from homology"/>
<evidence type="ECO:0000256" key="10">
    <source>
        <dbReference type="ARBA" id="ARBA00023264"/>
    </source>
</evidence>
<dbReference type="HAMAP" id="MF_00663">
    <property type="entry name" value="PS_decarb_PSD_B_type2"/>
    <property type="match status" value="1"/>
</dbReference>
<gene>
    <name evidence="12" type="primary">PSD2</name>
    <name evidence="16" type="ORF">NLI96_g628</name>
</gene>
<keyword evidence="10 12" id="KW-1208">Phospholipid metabolism</keyword>
<feature type="chain" id="PRO_5041752225" description="Phosphatidylserine decarboxylase 2 alpha chain" evidence="12">
    <location>
        <begin position="1104"/>
        <end position="1150"/>
    </location>
</feature>
<keyword evidence="9 12" id="KW-0456">Lyase</keyword>
<evidence type="ECO:0000256" key="8">
    <source>
        <dbReference type="ARBA" id="ARBA00023209"/>
    </source>
</evidence>
<organism evidence="16 17">
    <name type="scientific">Meripilus lineatus</name>
    <dbReference type="NCBI Taxonomy" id="2056292"/>
    <lineage>
        <taxon>Eukaryota</taxon>
        <taxon>Fungi</taxon>
        <taxon>Dikarya</taxon>
        <taxon>Basidiomycota</taxon>
        <taxon>Agaricomycotina</taxon>
        <taxon>Agaricomycetes</taxon>
        <taxon>Polyporales</taxon>
        <taxon>Meripilaceae</taxon>
        <taxon>Meripilus</taxon>
    </lineage>
</organism>
<dbReference type="PROSITE" id="PS00018">
    <property type="entry name" value="EF_HAND_1"/>
    <property type="match status" value="1"/>
</dbReference>
<feature type="compositionally biased region" description="Low complexity" evidence="13">
    <location>
        <begin position="324"/>
        <end position="333"/>
    </location>
</feature>
<dbReference type="NCBIfam" id="TIGR00163">
    <property type="entry name" value="PS_decarb"/>
    <property type="match status" value="1"/>
</dbReference>
<dbReference type="EC" id="4.1.1.65" evidence="12"/>
<dbReference type="GO" id="GO:0006646">
    <property type="term" value="P:phosphatidylethanolamine biosynthetic process"/>
    <property type="evidence" value="ECO:0007669"/>
    <property type="project" value="UniProtKB-UniRule"/>
</dbReference>
<dbReference type="AlphaFoldDB" id="A0AAD5VBX6"/>
<evidence type="ECO:0000313" key="16">
    <source>
        <dbReference type="EMBL" id="KAJ3491501.1"/>
    </source>
</evidence>